<evidence type="ECO:0000313" key="2">
    <source>
        <dbReference type="Proteomes" id="UP001564408"/>
    </source>
</evidence>
<proteinExistence type="predicted"/>
<reference evidence="1 2" key="1">
    <citation type="submission" date="2024-05" db="EMBL/GenBank/DDBJ databases">
        <title>Genome Sequence and Characterization of the New Strain Purple Sulfur Bacterium of Genus Thioalkalicoccus.</title>
        <authorList>
            <person name="Bryantseva I.A."/>
            <person name="Kyndt J.A."/>
            <person name="Imhoff J.F."/>
        </authorList>
    </citation>
    <scope>NUCLEOTIDE SEQUENCE [LARGE SCALE GENOMIC DNA]</scope>
    <source>
        <strain evidence="1 2">Um2</strain>
    </source>
</reference>
<dbReference type="EMBL" id="JBDKXB010000002">
    <property type="protein sequence ID" value="MEY6431343.1"/>
    <property type="molecule type" value="Genomic_DNA"/>
</dbReference>
<name>A0ABV4BA94_9GAMM</name>
<sequence>MKRSRNLAVLRTSGPGLAPGLAVDLALGVDIPALPEVGEALG</sequence>
<gene>
    <name evidence="1" type="ORF">ABC977_02855</name>
</gene>
<dbReference type="Proteomes" id="UP001564408">
    <property type="component" value="Unassembled WGS sequence"/>
</dbReference>
<dbReference type="RefSeq" id="WP_369665720.1">
    <property type="nucleotide sequence ID" value="NZ_JBDKXB010000002.1"/>
</dbReference>
<accession>A0ABV4BA94</accession>
<keyword evidence="2" id="KW-1185">Reference proteome</keyword>
<evidence type="ECO:0000313" key="1">
    <source>
        <dbReference type="EMBL" id="MEY6431343.1"/>
    </source>
</evidence>
<organism evidence="1 2">
    <name type="scientific">Thioalkalicoccus limnaeus</name>
    <dbReference type="NCBI Taxonomy" id="120681"/>
    <lineage>
        <taxon>Bacteria</taxon>
        <taxon>Pseudomonadati</taxon>
        <taxon>Pseudomonadota</taxon>
        <taxon>Gammaproteobacteria</taxon>
        <taxon>Chromatiales</taxon>
        <taxon>Chromatiaceae</taxon>
        <taxon>Thioalkalicoccus</taxon>
    </lineage>
</organism>
<protein>
    <submittedName>
        <fullName evidence="1">Uncharacterized protein</fullName>
    </submittedName>
</protein>
<comment type="caution">
    <text evidence="1">The sequence shown here is derived from an EMBL/GenBank/DDBJ whole genome shotgun (WGS) entry which is preliminary data.</text>
</comment>